<evidence type="ECO:0000256" key="3">
    <source>
        <dbReference type="SAM" id="SignalP"/>
    </source>
</evidence>
<evidence type="ECO:0000256" key="1">
    <source>
        <dbReference type="SAM" id="MobiDB-lite"/>
    </source>
</evidence>
<dbReference type="Proteomes" id="UP000215902">
    <property type="component" value="Unassembled WGS sequence"/>
</dbReference>
<keyword evidence="5" id="KW-1185">Reference proteome</keyword>
<evidence type="ECO:0000313" key="5">
    <source>
        <dbReference type="Proteomes" id="UP000215902"/>
    </source>
</evidence>
<name>A0A267H7U7_9PLAT</name>
<evidence type="ECO:0008006" key="6">
    <source>
        <dbReference type="Google" id="ProtNLM"/>
    </source>
</evidence>
<accession>A0A267H7U7</accession>
<feature type="region of interest" description="Disordered" evidence="1">
    <location>
        <begin position="320"/>
        <end position="371"/>
    </location>
</feature>
<keyword evidence="3" id="KW-0732">Signal</keyword>
<feature type="signal peptide" evidence="3">
    <location>
        <begin position="1"/>
        <end position="30"/>
    </location>
</feature>
<keyword evidence="2" id="KW-1133">Transmembrane helix</keyword>
<comment type="caution">
    <text evidence="4">The sequence shown here is derived from an EMBL/GenBank/DDBJ whole genome shotgun (WGS) entry which is preliminary data.</text>
</comment>
<feature type="chain" id="PRO_5012289302" description="DSL domain-containing protein" evidence="3">
    <location>
        <begin position="31"/>
        <end position="371"/>
    </location>
</feature>
<proteinExistence type="predicted"/>
<keyword evidence="2" id="KW-0472">Membrane</keyword>
<feature type="compositionally biased region" description="Polar residues" evidence="1">
    <location>
        <begin position="362"/>
        <end position="371"/>
    </location>
</feature>
<feature type="transmembrane region" description="Helical" evidence="2">
    <location>
        <begin position="241"/>
        <end position="262"/>
    </location>
</feature>
<evidence type="ECO:0000256" key="2">
    <source>
        <dbReference type="SAM" id="Phobius"/>
    </source>
</evidence>
<organism evidence="4 5">
    <name type="scientific">Macrostomum lignano</name>
    <dbReference type="NCBI Taxonomy" id="282301"/>
    <lineage>
        <taxon>Eukaryota</taxon>
        <taxon>Metazoa</taxon>
        <taxon>Spiralia</taxon>
        <taxon>Lophotrochozoa</taxon>
        <taxon>Platyhelminthes</taxon>
        <taxon>Rhabditophora</taxon>
        <taxon>Macrostomorpha</taxon>
        <taxon>Macrostomida</taxon>
        <taxon>Macrostomidae</taxon>
        <taxon>Macrostomum</taxon>
    </lineage>
</organism>
<dbReference type="EMBL" id="NIVC01000011">
    <property type="protein sequence ID" value="PAA94371.1"/>
    <property type="molecule type" value="Genomic_DNA"/>
</dbReference>
<feature type="non-terminal residue" evidence="4">
    <location>
        <position position="1"/>
    </location>
</feature>
<gene>
    <name evidence="4" type="ORF">BOX15_Mlig019247g1</name>
</gene>
<keyword evidence="2" id="KW-0812">Transmembrane</keyword>
<reference evidence="4 5" key="1">
    <citation type="submission" date="2017-06" db="EMBL/GenBank/DDBJ databases">
        <title>A platform for efficient transgenesis in Macrostomum lignano, a flatworm model organism for stem cell research.</title>
        <authorList>
            <person name="Berezikov E."/>
        </authorList>
    </citation>
    <scope>NUCLEOTIDE SEQUENCE [LARGE SCALE GENOMIC DNA]</scope>
    <source>
        <strain evidence="4">DV1</strain>
        <tissue evidence="4">Whole organism</tissue>
    </source>
</reference>
<protein>
    <recommendedName>
        <fullName evidence="6">DSL domain-containing protein</fullName>
    </recommendedName>
</protein>
<sequence>SHLFKPAIEYNPKMLVVLTSLLLLLSSTFSSSQQSTKVGAIIRIRLSNYSNPHQVLSETGMPCEQNRGLCDPVFHVKLGTQGYSFEQSRNSNVFDNVVSLNGEFFTTEFRLLQELPDLLLIRVKIEDNDAFDPVPQTIGEITEEFHRLLPSIPTRWNNSVTKELFFTPINKYVSLTLTIDVQCLPGLYGRRCSTQCTGEPVYPSCQRGDTRCEKSLEITGCTNENGEGVIAGFQVGSRQSILIIAAAGVAVIVIGLLGLIIVRCQRRQQIIISRRDPSSMLEDYGGQQQQQQQQQQQLLSNLASAQQAQLLPPTERQTARYKNPVYHQQQQAGHTEEEVYEEVEEPRDGKEAPPLPPKDATSLVTASSAKR</sequence>
<evidence type="ECO:0000313" key="4">
    <source>
        <dbReference type="EMBL" id="PAA94371.1"/>
    </source>
</evidence>
<dbReference type="AlphaFoldDB" id="A0A267H7U7"/>